<dbReference type="AlphaFoldDB" id="A0A2P7RMI8"/>
<comment type="caution">
    <text evidence="2">The sequence shown here is derived from an EMBL/GenBank/DDBJ whole genome shotgun (WGS) entry which is preliminary data.</text>
</comment>
<feature type="domain" description="TniQ" evidence="1">
    <location>
        <begin position="4"/>
        <end position="131"/>
    </location>
</feature>
<keyword evidence="3" id="KW-1185">Reference proteome</keyword>
<dbReference type="EMBL" id="PXYL01000038">
    <property type="protein sequence ID" value="PSJ51433.1"/>
    <property type="molecule type" value="Genomic_DNA"/>
</dbReference>
<dbReference type="OrthoDB" id="6917259at2"/>
<proteinExistence type="predicted"/>
<sequence length="599" mass="65712">MRLPIRFGPLPDEAFHQFMYRLAASNAYQTTQSIAALAGMPRGYALQPCDLGPLAALLGGMADAADLIARARWPVCEGSQFVRMGGNVVAARMVNVVRAKICPQCIRETGLDRAIWDLSLYVACSKHGTVLVDECSSCGHRLSWHRNAVDRCGCGCGKILLMEPARASQKVIAVMSELERRYASSTPEQDTDLGIELNAALELLWFTGTHDRNEPGWRSRFMSKPDIATSLRAIERSGDVLLHWPHGLHTWLEEHRVPSAEHVGIHADFGPVLTRMRHVIDIADPMHVFDEVRSYIANHGPVKPCSFFFSRQAKSRTVGAHAARRLGVTNATVKRMVRDGHLSGQCRRGGNRHFTAVDPQAIELAMARRASSIGVADLADQLGVSRYQVGKLRRSGLLCPLPAYVGRRECRFDRDAADMLEGQFRKAAKIAEISHVDTALKAIATKRQRQLAGLVKLVLEGTIPVQVIDGDQPLFERVFVPSNAVTWITALDVRSAAAKLKVSVRMIPVLVEAGCLSATRTQRNIIAQRSVDACSVAQFGDRYVLTGEVAARRKTSTRMALAELRAAKVKPVITSNSAAGISAVWRREDLQKTGVLGEA</sequence>
<organism evidence="2 3">
    <name type="scientific">Pseudaminobacter soli</name>
    <name type="common">ex Li et al. 2025</name>
    <dbReference type="NCBI Taxonomy" id="1295366"/>
    <lineage>
        <taxon>Bacteria</taxon>
        <taxon>Pseudomonadati</taxon>
        <taxon>Pseudomonadota</taxon>
        <taxon>Alphaproteobacteria</taxon>
        <taxon>Hyphomicrobiales</taxon>
        <taxon>Phyllobacteriaceae</taxon>
        <taxon>Pseudaminobacter</taxon>
    </lineage>
</organism>
<gene>
    <name evidence="2" type="ORF">C7I85_29470</name>
</gene>
<dbReference type="InterPro" id="IPR009492">
    <property type="entry name" value="TniQ"/>
</dbReference>
<evidence type="ECO:0000259" key="1">
    <source>
        <dbReference type="Pfam" id="PF06527"/>
    </source>
</evidence>
<name>A0A2P7RMI8_9HYPH</name>
<accession>A0A2P7RMI8</accession>
<dbReference type="Proteomes" id="UP000240653">
    <property type="component" value="Unassembled WGS sequence"/>
</dbReference>
<dbReference type="Pfam" id="PF06527">
    <property type="entry name" value="TniQ"/>
    <property type="match status" value="1"/>
</dbReference>
<dbReference type="RefSeq" id="WP_106727552.1">
    <property type="nucleotide sequence ID" value="NZ_PXYL01000038.1"/>
</dbReference>
<evidence type="ECO:0000313" key="3">
    <source>
        <dbReference type="Proteomes" id="UP000240653"/>
    </source>
</evidence>
<reference evidence="2 3" key="1">
    <citation type="submission" date="2018-03" db="EMBL/GenBank/DDBJ databases">
        <title>The draft genome of Mesorhizobium soli JCM 19897.</title>
        <authorList>
            <person name="Li L."/>
            <person name="Liu L."/>
            <person name="Liang L."/>
            <person name="Wang T."/>
            <person name="Zhang X."/>
        </authorList>
    </citation>
    <scope>NUCLEOTIDE SEQUENCE [LARGE SCALE GENOMIC DNA]</scope>
    <source>
        <strain evidence="2 3">JCM 19897</strain>
    </source>
</reference>
<protein>
    <recommendedName>
        <fullName evidence="1">TniQ domain-containing protein</fullName>
    </recommendedName>
</protein>
<evidence type="ECO:0000313" key="2">
    <source>
        <dbReference type="EMBL" id="PSJ51433.1"/>
    </source>
</evidence>